<evidence type="ECO:0000313" key="2">
    <source>
        <dbReference type="Proteomes" id="UP000473008"/>
    </source>
</evidence>
<gene>
    <name evidence="1" type="ORF">G5S52_00325</name>
</gene>
<name>A0A6M1REY3_9GAMM</name>
<reference evidence="1 2" key="1">
    <citation type="submission" date="2020-02" db="EMBL/GenBank/DDBJ databases">
        <title>The draft genome of Grimontia sedimenta sp. nov., isolated from benthic sediments near coral reefs south of Kuwait.</title>
        <authorList>
            <person name="Mahmoud H.M."/>
            <person name="Jose L."/>
            <person name="Eapen S."/>
        </authorList>
    </citation>
    <scope>NUCLEOTIDE SEQUENCE [LARGE SCALE GENOMIC DNA]</scope>
    <source>
        <strain evidence="1 2">S25</strain>
    </source>
</reference>
<dbReference type="RefSeq" id="WP_165011306.1">
    <property type="nucleotide sequence ID" value="NZ_JAALDL010000001.1"/>
</dbReference>
<protein>
    <submittedName>
        <fullName evidence="1">Uncharacterized protein</fullName>
    </submittedName>
</protein>
<organism evidence="1 2">
    <name type="scientific">Grimontia sedimenti</name>
    <dbReference type="NCBI Taxonomy" id="2711294"/>
    <lineage>
        <taxon>Bacteria</taxon>
        <taxon>Pseudomonadati</taxon>
        <taxon>Pseudomonadota</taxon>
        <taxon>Gammaproteobacteria</taxon>
        <taxon>Vibrionales</taxon>
        <taxon>Vibrionaceae</taxon>
        <taxon>Grimontia</taxon>
    </lineage>
</organism>
<keyword evidence="2" id="KW-1185">Reference proteome</keyword>
<dbReference type="AlphaFoldDB" id="A0A6M1REY3"/>
<comment type="caution">
    <text evidence="1">The sequence shown here is derived from an EMBL/GenBank/DDBJ whole genome shotgun (WGS) entry which is preliminary data.</text>
</comment>
<accession>A0A6M1REY3</accession>
<proteinExistence type="predicted"/>
<sequence>MKTKLMTPNGIRVWQGYRSLQYQDDIEGFLSKLGQIFIPVTVQLMSPMGLRMYYPAIVPQPTDCPKNRLPNEIALVGYPSQQTYFDASHQTVAGRAYSSLHQTVFNFDTGNMPASFSDFPIAYPGPSQFNWKTPYYFSGEAIDWHELYVGVLMWTWPESLLADKKTLAIDLLDLCNEQMGSNKNLFEIIAVMQQDYGIIWFASDALRWPANILQYLEANECRTVMKAFHDITNISPLFSEDDNGIAVSLGEALDVRLST</sequence>
<evidence type="ECO:0000313" key="1">
    <source>
        <dbReference type="EMBL" id="NGN96149.1"/>
    </source>
</evidence>
<dbReference type="Proteomes" id="UP000473008">
    <property type="component" value="Unassembled WGS sequence"/>
</dbReference>
<dbReference type="EMBL" id="JAALDL010000001">
    <property type="protein sequence ID" value="NGN96149.1"/>
    <property type="molecule type" value="Genomic_DNA"/>
</dbReference>